<dbReference type="OrthoDB" id="1911637at2759"/>
<dbReference type="AlphaFoldDB" id="A0A6J1DKL1"/>
<dbReference type="Proteomes" id="UP000504603">
    <property type="component" value="Unplaced"/>
</dbReference>
<name>A0A6J1DKL1_MOMCH</name>
<dbReference type="InterPro" id="IPR049306">
    <property type="entry name" value="GLV1-2"/>
</dbReference>
<dbReference type="InterPro" id="IPR053313">
    <property type="entry name" value="RGF"/>
</dbReference>
<sequence>MATPSLLFILLLSTLHACDACHRLQLFEYSNPVSRLGLLAPIPQEFRTDQPERSLNKNIIHKVSSSVEIGIGILKGMKKHKRLAMEFSMKEKEKLMSYEENEVGEDMVVMDYAQPHRKPPIHNKKP</sequence>
<reference evidence="3" key="1">
    <citation type="submission" date="2025-08" db="UniProtKB">
        <authorList>
            <consortium name="RefSeq"/>
        </authorList>
    </citation>
    <scope>IDENTIFICATION</scope>
    <source>
        <strain evidence="3">OHB3-1</strain>
    </source>
</reference>
<dbReference type="PANTHER" id="PTHR34961:SF7">
    <property type="entry name" value="TRANSMEMBRANE PROTEIN"/>
    <property type="match status" value="1"/>
</dbReference>
<evidence type="ECO:0000313" key="3">
    <source>
        <dbReference type="RefSeq" id="XP_022154042.1"/>
    </source>
</evidence>
<dbReference type="PANTHER" id="PTHR34961">
    <property type="entry name" value="TRANSMEMBRANE PROTEIN"/>
    <property type="match status" value="1"/>
</dbReference>
<dbReference type="GeneID" id="111021396"/>
<dbReference type="Pfam" id="PF21529">
    <property type="entry name" value="GLV1-2"/>
    <property type="match status" value="1"/>
</dbReference>
<dbReference type="RefSeq" id="XP_022154042.1">
    <property type="nucleotide sequence ID" value="XM_022298350.1"/>
</dbReference>
<organism evidence="2 3">
    <name type="scientific">Momordica charantia</name>
    <name type="common">Bitter gourd</name>
    <name type="synonym">Balsam pear</name>
    <dbReference type="NCBI Taxonomy" id="3673"/>
    <lineage>
        <taxon>Eukaryota</taxon>
        <taxon>Viridiplantae</taxon>
        <taxon>Streptophyta</taxon>
        <taxon>Embryophyta</taxon>
        <taxon>Tracheophyta</taxon>
        <taxon>Spermatophyta</taxon>
        <taxon>Magnoliopsida</taxon>
        <taxon>eudicotyledons</taxon>
        <taxon>Gunneridae</taxon>
        <taxon>Pentapetalae</taxon>
        <taxon>rosids</taxon>
        <taxon>fabids</taxon>
        <taxon>Cucurbitales</taxon>
        <taxon>Cucurbitaceae</taxon>
        <taxon>Momordiceae</taxon>
        <taxon>Momordica</taxon>
    </lineage>
</organism>
<keyword evidence="1" id="KW-0732">Signal</keyword>
<feature type="chain" id="PRO_5026900744" evidence="1">
    <location>
        <begin position="21"/>
        <end position="126"/>
    </location>
</feature>
<evidence type="ECO:0000313" key="2">
    <source>
        <dbReference type="Proteomes" id="UP000504603"/>
    </source>
</evidence>
<accession>A0A6J1DKL1</accession>
<dbReference type="KEGG" id="mcha:111021396"/>
<gene>
    <name evidence="3" type="primary">LOC111021396</name>
</gene>
<evidence type="ECO:0000256" key="1">
    <source>
        <dbReference type="SAM" id="SignalP"/>
    </source>
</evidence>
<protein>
    <submittedName>
        <fullName evidence="3">Uncharacterized protein LOC111021396</fullName>
    </submittedName>
</protein>
<feature type="signal peptide" evidence="1">
    <location>
        <begin position="1"/>
        <end position="20"/>
    </location>
</feature>
<keyword evidence="2" id="KW-1185">Reference proteome</keyword>
<proteinExistence type="predicted"/>